<evidence type="ECO:0000259" key="1">
    <source>
        <dbReference type="Pfam" id="PF02016"/>
    </source>
</evidence>
<dbReference type="RefSeq" id="WP_150621040.1">
    <property type="nucleotide sequence ID" value="NZ_CABPSM010000007.1"/>
</dbReference>
<dbReference type="InterPro" id="IPR027478">
    <property type="entry name" value="LdcA_N"/>
</dbReference>
<dbReference type="Pfam" id="PF02016">
    <property type="entry name" value="Peptidase_S66"/>
    <property type="match status" value="1"/>
</dbReference>
<sequence>MHLLSKLKRQARVKPVIGYSDVTALHLFFNHVWNWPTLHGIELCANGDIGAGWN</sequence>
<dbReference type="InterPro" id="IPR040449">
    <property type="entry name" value="Peptidase_S66_N"/>
</dbReference>
<dbReference type="Proteomes" id="UP000343317">
    <property type="component" value="Unassembled WGS sequence"/>
</dbReference>
<accession>A0A5E4VQW9</accession>
<name>A0A5E4VQW9_9BURK</name>
<organism evidence="2 3">
    <name type="scientific">Pandoraea horticolens</name>
    <dbReference type="NCBI Taxonomy" id="2508298"/>
    <lineage>
        <taxon>Bacteria</taxon>
        <taxon>Pseudomonadati</taxon>
        <taxon>Pseudomonadota</taxon>
        <taxon>Betaproteobacteria</taxon>
        <taxon>Burkholderiales</taxon>
        <taxon>Burkholderiaceae</taxon>
        <taxon>Pandoraea</taxon>
    </lineage>
</organism>
<evidence type="ECO:0000313" key="2">
    <source>
        <dbReference type="EMBL" id="VVE14621.1"/>
    </source>
</evidence>
<dbReference type="Gene3D" id="3.40.50.10740">
    <property type="entry name" value="Class I glutamine amidotransferase-like"/>
    <property type="match status" value="1"/>
</dbReference>
<protein>
    <recommendedName>
        <fullName evidence="1">LD-carboxypeptidase N-terminal domain-containing protein</fullName>
    </recommendedName>
</protein>
<dbReference type="SUPFAM" id="SSF52317">
    <property type="entry name" value="Class I glutamine amidotransferase-like"/>
    <property type="match status" value="1"/>
</dbReference>
<dbReference type="AlphaFoldDB" id="A0A5E4VQW9"/>
<gene>
    <name evidence="2" type="ORF">PHO31112_02807</name>
</gene>
<dbReference type="InterPro" id="IPR029062">
    <property type="entry name" value="Class_I_gatase-like"/>
</dbReference>
<keyword evidence="3" id="KW-1185">Reference proteome</keyword>
<dbReference type="EMBL" id="CABPSM010000007">
    <property type="protein sequence ID" value="VVE14621.1"/>
    <property type="molecule type" value="Genomic_DNA"/>
</dbReference>
<evidence type="ECO:0000313" key="3">
    <source>
        <dbReference type="Proteomes" id="UP000343317"/>
    </source>
</evidence>
<proteinExistence type="predicted"/>
<reference evidence="2 3" key="1">
    <citation type="submission" date="2019-08" db="EMBL/GenBank/DDBJ databases">
        <authorList>
            <person name="Peeters C."/>
        </authorList>
    </citation>
    <scope>NUCLEOTIDE SEQUENCE [LARGE SCALE GENOMIC DNA]</scope>
    <source>
        <strain evidence="2 3">LMG 31112</strain>
    </source>
</reference>
<feature type="domain" description="LD-carboxypeptidase N-terminal" evidence="1">
    <location>
        <begin position="10"/>
        <end position="40"/>
    </location>
</feature>